<keyword evidence="2" id="KW-1185">Reference proteome</keyword>
<dbReference type="Proteomes" id="UP000326907">
    <property type="component" value="Unassembled WGS sequence"/>
</dbReference>
<evidence type="ECO:0000313" key="2">
    <source>
        <dbReference type="Proteomes" id="UP000326907"/>
    </source>
</evidence>
<dbReference type="RefSeq" id="WP_151514219.1">
    <property type="nucleotide sequence ID" value="NZ_VYUA01000106.1"/>
</dbReference>
<dbReference type="AlphaFoldDB" id="A0A5N5EAH4"/>
<evidence type="ECO:0000313" key="1">
    <source>
        <dbReference type="EMBL" id="KAB2587488.1"/>
    </source>
</evidence>
<gene>
    <name evidence="1" type="ORF">F5983_37720</name>
</gene>
<proteinExistence type="predicted"/>
<name>A0A5N5EAH4_9ACTN</name>
<accession>A0A5N5EAH4</accession>
<comment type="caution">
    <text evidence="1">The sequence shown here is derived from an EMBL/GenBank/DDBJ whole genome shotgun (WGS) entry which is preliminary data.</text>
</comment>
<dbReference type="EMBL" id="VYUA01000106">
    <property type="protein sequence ID" value="KAB2587488.1"/>
    <property type="molecule type" value="Genomic_DNA"/>
</dbReference>
<reference evidence="1 2" key="1">
    <citation type="submission" date="2019-09" db="EMBL/GenBank/DDBJ databases">
        <authorList>
            <person name="Liu P."/>
        </authorList>
    </citation>
    <scope>NUCLEOTIDE SEQUENCE [LARGE SCALE GENOMIC DNA]</scope>
    <source>
        <strain evidence="1 2">TRM68085</strain>
    </source>
</reference>
<organism evidence="1 2">
    <name type="scientific">Streptomyces arboris</name>
    <dbReference type="NCBI Taxonomy" id="2600619"/>
    <lineage>
        <taxon>Bacteria</taxon>
        <taxon>Bacillati</taxon>
        <taxon>Actinomycetota</taxon>
        <taxon>Actinomycetes</taxon>
        <taxon>Kitasatosporales</taxon>
        <taxon>Streptomycetaceae</taxon>
        <taxon>Streptomyces</taxon>
    </lineage>
</organism>
<protein>
    <submittedName>
        <fullName evidence="1">Uncharacterized protein</fullName>
    </submittedName>
</protein>
<sequence>MGEYPEDREQVTDAYWLQAKEKIAARWESIGFQLFRRGVWLRHRPVRPEELMQAHRAQLRALGTTFQ</sequence>